<dbReference type="RefSeq" id="WP_132243117.1">
    <property type="nucleotide sequence ID" value="NZ_SLWV01000004.1"/>
</dbReference>
<comment type="caution">
    <text evidence="1">The sequence shown here is derived from an EMBL/GenBank/DDBJ whole genome shotgun (WGS) entry which is preliminary data.</text>
</comment>
<gene>
    <name evidence="1" type="ORF">EV214_10434</name>
</gene>
<organism evidence="1 2">
    <name type="scientific">Marinisporobacter balticus</name>
    <dbReference type="NCBI Taxonomy" id="2018667"/>
    <lineage>
        <taxon>Bacteria</taxon>
        <taxon>Bacillati</taxon>
        <taxon>Bacillota</taxon>
        <taxon>Clostridia</taxon>
        <taxon>Peptostreptococcales</taxon>
        <taxon>Thermotaleaceae</taxon>
        <taxon>Marinisporobacter</taxon>
    </lineage>
</organism>
<evidence type="ECO:0000313" key="1">
    <source>
        <dbReference type="EMBL" id="TCO78651.1"/>
    </source>
</evidence>
<dbReference type="OrthoDB" id="5393676at2"/>
<dbReference type="Pfam" id="PF12672">
    <property type="entry name" value="DUF3793"/>
    <property type="match status" value="1"/>
</dbReference>
<dbReference type="Proteomes" id="UP000294919">
    <property type="component" value="Unassembled WGS sequence"/>
</dbReference>
<keyword evidence="2" id="KW-1185">Reference proteome</keyword>
<sequence length="196" mass="22844">MNENKHICFKQSTDDFIKWLVQLLGPVLLGAKPAEILSFQNHDKALYEKMNKIQDSFKNCKKISYKIFHFNHRSTKVFFYNTVSLDTVLSDYQNAKFLSSMGYPKNYSLDHYIDHMIHKMMHGTIPDEIGIFLGYPLKDVLGFMGHPSLKLTKINGWRVYGDATLSDKKYNEFINAKNKIKHLLTYFSIDNVLTYA</sequence>
<dbReference type="InterPro" id="IPR024523">
    <property type="entry name" value="DUF3793"/>
</dbReference>
<name>A0A4R2KVW3_9FIRM</name>
<proteinExistence type="predicted"/>
<accession>A0A4R2KVW3</accession>
<reference evidence="1 2" key="1">
    <citation type="submission" date="2019-03" db="EMBL/GenBank/DDBJ databases">
        <title>Genomic Encyclopedia of Type Strains, Phase IV (KMG-IV): sequencing the most valuable type-strain genomes for metagenomic binning, comparative biology and taxonomic classification.</title>
        <authorList>
            <person name="Goeker M."/>
        </authorList>
    </citation>
    <scope>NUCLEOTIDE SEQUENCE [LARGE SCALE GENOMIC DNA]</scope>
    <source>
        <strain evidence="1 2">DSM 102940</strain>
    </source>
</reference>
<protein>
    <submittedName>
        <fullName evidence="1">Uncharacterized protein DUF3793</fullName>
    </submittedName>
</protein>
<dbReference type="AlphaFoldDB" id="A0A4R2KVW3"/>
<evidence type="ECO:0000313" key="2">
    <source>
        <dbReference type="Proteomes" id="UP000294919"/>
    </source>
</evidence>
<dbReference type="EMBL" id="SLWV01000004">
    <property type="protein sequence ID" value="TCO78651.1"/>
    <property type="molecule type" value="Genomic_DNA"/>
</dbReference>